<dbReference type="Pfam" id="PF04183">
    <property type="entry name" value="IucA_IucC"/>
    <property type="match status" value="1"/>
</dbReference>
<accession>A0A0F0I6Y4</accession>
<feature type="domain" description="Aerobactin siderophore biosynthesis IucA/IucC-like C-terminal" evidence="2">
    <location>
        <begin position="202"/>
        <end position="323"/>
    </location>
</feature>
<dbReference type="OrthoDB" id="2117718at2759"/>
<protein>
    <submittedName>
        <fullName evidence="3">IucA / IucC family protein</fullName>
    </submittedName>
</protein>
<dbReference type="Gene3D" id="1.10.510.40">
    <property type="match status" value="1"/>
</dbReference>
<dbReference type="GO" id="GO:0016881">
    <property type="term" value="F:acid-amino acid ligase activity"/>
    <property type="evidence" value="ECO:0007669"/>
    <property type="project" value="UniProtKB-ARBA"/>
</dbReference>
<gene>
    <name evidence="3" type="ORF">P875_00086674</name>
</gene>
<sequence length="876" mass="98762">MLNPGLSFVILPRSSVRVFGPFEDLLRPLGELLEVDISTTGDKIIVPCLSQHLPSVQNFFPEAEIVASVPHSAQAQASIRTVSVPGYGFDIKFSLACLITSALRVLPCWSAAAAPNITSVLKRLFPPDLWVFGEVAAVTGSQENLSEARHLTCILRENMEAKADSRDETLILASALMEKPFGRDTTYAEILFDLTTAEQKMEWFQSYVHRLLKLALDPLLRHGIGCEFHGQNTVVRIHRKTKEIMGFAIRDAAGIKLHRPSLERQGFDTAKFSGLCSDDLHVVWDRVHHALLQNNLGFMLDALDLEKSHNGWAIVRSELCSILLSGDNPIGKEVYRYFCREMMPFKSFIRMRINACFNSSMKLVEREVPNVLYQKSPWFLQLSLSGTKNLELPVLPNEVGSELRLLEREAVEKSLITCVSPYGELPPVSRRLNPFPALLPRRFPDNIQVFQEALIIALNNIVERWWKDEEANFPSRMPLEPQAEDLLRWIDHATDEGIMRPYAGHQGNLRPDILIPAQTEGKGPEFRVCEINGRFPISFISHVACVYEALAGCLRDSPVFEPATRYEKVQEGLLALFDPNLPIHFVSEGKDFPRTSPLFGLFEKRTGMRPRQVKSKDLRLVPSKASRTGFILCCVWGADPDVSRTSEMPQLKKVNGEALEEVHQIGLQLFDYELFSLPLEMVRHIGLCCVNDPRSVFIAHDKRILGIILQELDALLNKHKVLSPAQAQILRERIIPTILPGSSEFKALLEDSQKDPQTKNRYILKPVRDARGNGILLGKNISVHEWETILASLDSQAAKNSVPQYMIQHLLSLRSFDWFWDEQRKVRESRMVGTYFSVNGRFVGLGMWRTASASEDVIAASTKDATALLSVIPVHQ</sequence>
<dbReference type="InterPro" id="IPR037455">
    <property type="entry name" value="LucA/IucC-like"/>
</dbReference>
<dbReference type="InterPro" id="IPR007310">
    <property type="entry name" value="Aerobactin_biosyn_IucA/IucC_N"/>
</dbReference>
<evidence type="ECO:0000313" key="4">
    <source>
        <dbReference type="Proteomes" id="UP000033540"/>
    </source>
</evidence>
<comment type="caution">
    <text evidence="3">The sequence shown here is derived from an EMBL/GenBank/DDBJ whole genome shotgun (WGS) entry which is preliminary data.</text>
</comment>
<feature type="domain" description="Aerobactin siderophore biosynthesis IucA/IucC N-terminal" evidence="1">
    <location>
        <begin position="70"/>
        <end position="177"/>
    </location>
</feature>
<dbReference type="GO" id="GO:0019290">
    <property type="term" value="P:siderophore biosynthetic process"/>
    <property type="evidence" value="ECO:0007669"/>
    <property type="project" value="InterPro"/>
</dbReference>
<name>A0A0F0I6Y4_ASPPU</name>
<evidence type="ECO:0000313" key="3">
    <source>
        <dbReference type="EMBL" id="KJK61743.1"/>
    </source>
</evidence>
<evidence type="ECO:0000259" key="1">
    <source>
        <dbReference type="Pfam" id="PF04183"/>
    </source>
</evidence>
<dbReference type="EMBL" id="JZEE01000660">
    <property type="protein sequence ID" value="KJK61743.1"/>
    <property type="molecule type" value="Genomic_DNA"/>
</dbReference>
<dbReference type="PANTHER" id="PTHR34384">
    <property type="entry name" value="L-2,3-DIAMINOPROPANOATE--CITRATE LIGASE"/>
    <property type="match status" value="1"/>
</dbReference>
<dbReference type="SUPFAM" id="SSF56059">
    <property type="entry name" value="Glutathione synthetase ATP-binding domain-like"/>
    <property type="match status" value="1"/>
</dbReference>
<dbReference type="PANTHER" id="PTHR34384:SF5">
    <property type="entry name" value="L-2,3-DIAMINOPROPANOATE--CITRATE LIGASE"/>
    <property type="match status" value="1"/>
</dbReference>
<dbReference type="AlphaFoldDB" id="A0A0F0I6Y4"/>
<dbReference type="Pfam" id="PF06276">
    <property type="entry name" value="FhuF"/>
    <property type="match status" value="1"/>
</dbReference>
<dbReference type="Proteomes" id="UP000033540">
    <property type="component" value="Unassembled WGS sequence"/>
</dbReference>
<organism evidence="3 4">
    <name type="scientific">Aspergillus parasiticus (strain ATCC 56775 / NRRL 5862 / SRRC 143 / SU-1)</name>
    <dbReference type="NCBI Taxonomy" id="1403190"/>
    <lineage>
        <taxon>Eukaryota</taxon>
        <taxon>Fungi</taxon>
        <taxon>Dikarya</taxon>
        <taxon>Ascomycota</taxon>
        <taxon>Pezizomycotina</taxon>
        <taxon>Eurotiomycetes</taxon>
        <taxon>Eurotiomycetidae</taxon>
        <taxon>Eurotiales</taxon>
        <taxon>Aspergillaceae</taxon>
        <taxon>Aspergillus</taxon>
        <taxon>Aspergillus subgen. Circumdati</taxon>
    </lineage>
</organism>
<proteinExistence type="predicted"/>
<evidence type="ECO:0000259" key="2">
    <source>
        <dbReference type="Pfam" id="PF06276"/>
    </source>
</evidence>
<dbReference type="InterPro" id="IPR022770">
    <property type="entry name" value="IucA/IucC-like_C"/>
</dbReference>
<reference evidence="3 4" key="1">
    <citation type="submission" date="2015-02" db="EMBL/GenBank/DDBJ databases">
        <title>Draft genome sequence of Aspergillus parasiticus SU-1.</title>
        <authorList>
            <person name="Yu J."/>
            <person name="Fedorova N."/>
            <person name="Yin Y."/>
            <person name="Losada L."/>
            <person name="Zafar N."/>
            <person name="Taujale R."/>
            <person name="Ehrlich K.C."/>
            <person name="Bhatnagar D."/>
            <person name="Cleveland T.E."/>
            <person name="Bennett J.W."/>
            <person name="Nierman W.C."/>
        </authorList>
    </citation>
    <scope>NUCLEOTIDE SEQUENCE [LARGE SCALE GENOMIC DNA]</scope>
    <source>
        <strain evidence="4">ATCC 56775 / NRRL 5862 / SRRC 143 / SU-1</strain>
    </source>
</reference>
<dbReference type="STRING" id="1403190.A0A0F0I6Y4"/>